<dbReference type="RefSeq" id="WP_167052416.1">
    <property type="nucleotide sequence ID" value="NZ_JAAOZR010000003.1"/>
</dbReference>
<dbReference type="Proteomes" id="UP001519344">
    <property type="component" value="Unassembled WGS sequence"/>
</dbReference>
<sequence>MTTKIFFVFACLLFLSALSVNALENENHVVSTYSPEHYDSTEQFEYEFEWQNGKIIANP</sequence>
<evidence type="ECO:0000313" key="3">
    <source>
        <dbReference type="Proteomes" id="UP001519344"/>
    </source>
</evidence>
<gene>
    <name evidence="2" type="ORF">J2Z65_004762</name>
</gene>
<name>A0ABS4I3M6_9BACL</name>
<organism evidence="2 3">
    <name type="scientific">Paenibacillus aceris</name>
    <dbReference type="NCBI Taxonomy" id="869555"/>
    <lineage>
        <taxon>Bacteria</taxon>
        <taxon>Bacillati</taxon>
        <taxon>Bacillota</taxon>
        <taxon>Bacilli</taxon>
        <taxon>Bacillales</taxon>
        <taxon>Paenibacillaceae</taxon>
        <taxon>Paenibacillus</taxon>
    </lineage>
</organism>
<dbReference type="EMBL" id="JAGGKV010000014">
    <property type="protein sequence ID" value="MBP1965524.1"/>
    <property type="molecule type" value="Genomic_DNA"/>
</dbReference>
<keyword evidence="3" id="KW-1185">Reference proteome</keyword>
<proteinExistence type="predicted"/>
<keyword evidence="1" id="KW-0732">Signal</keyword>
<comment type="caution">
    <text evidence="2">The sequence shown here is derived from an EMBL/GenBank/DDBJ whole genome shotgun (WGS) entry which is preliminary data.</text>
</comment>
<feature type="chain" id="PRO_5045443344" evidence="1">
    <location>
        <begin position="23"/>
        <end position="59"/>
    </location>
</feature>
<accession>A0ABS4I3M6</accession>
<feature type="signal peptide" evidence="1">
    <location>
        <begin position="1"/>
        <end position="22"/>
    </location>
</feature>
<protein>
    <submittedName>
        <fullName evidence="2">YbbR domain-containing protein</fullName>
    </submittedName>
</protein>
<evidence type="ECO:0000313" key="2">
    <source>
        <dbReference type="EMBL" id="MBP1965524.1"/>
    </source>
</evidence>
<reference evidence="2 3" key="1">
    <citation type="submission" date="2021-03" db="EMBL/GenBank/DDBJ databases">
        <title>Genomic Encyclopedia of Type Strains, Phase IV (KMG-IV): sequencing the most valuable type-strain genomes for metagenomic binning, comparative biology and taxonomic classification.</title>
        <authorList>
            <person name="Goeker M."/>
        </authorList>
    </citation>
    <scope>NUCLEOTIDE SEQUENCE [LARGE SCALE GENOMIC DNA]</scope>
    <source>
        <strain evidence="2 3">DSM 24950</strain>
    </source>
</reference>
<evidence type="ECO:0000256" key="1">
    <source>
        <dbReference type="SAM" id="SignalP"/>
    </source>
</evidence>